<sequence length="497" mass="56129">MVDKKQSLTATARQGVIWTLLRSLSSQGARFLASIVLARILFPEDFGIMGIVLIVTRFATRLGSFGFTQVLVQKKLIDESHIRTTFTVNLIIASLTTTVLYLFAPYIAAFIISKNDMQRLPLVVNVLRVLSVNFILIAFYTVPNSLLKRKLKFKQESIIGIFAGVTKFLSPIVFALLGFGVWSLVFGAILGELMYVVAFYLSTKWVPRFGMNRQALRHIFSFGMWMNFYSYIQYFYKNIDYFLISKFLGLGLLGNYERAYNLMNTPRKRVGDMINGILFASYSKIQDEDERMNNAMRKVMGTVALIIFPAMTWLYFAAPSLIPLVYGDKWGLVVEPLQIMSISGLIESVTMVFYPAFIAKGLVKNRTRVHFIVFLFLGSALYFTAQISIVMVAWTIVGASTLGFLLNSAEYIRNTGWRWRDTFASIRPAAIIMGLMIPALYGVQYIAGMWFANDSLPMFIFLCSGAALVFFGSNFLFSFAEVKEILALARGKKPKKA</sequence>
<dbReference type="CDD" id="cd13127">
    <property type="entry name" value="MATE_tuaB_like"/>
    <property type="match status" value="1"/>
</dbReference>
<evidence type="ECO:0000256" key="5">
    <source>
        <dbReference type="ARBA" id="ARBA00022989"/>
    </source>
</evidence>
<evidence type="ECO:0000256" key="4">
    <source>
        <dbReference type="ARBA" id="ARBA00022692"/>
    </source>
</evidence>
<feature type="transmembrane region" description="Helical" evidence="7">
    <location>
        <begin position="125"/>
        <end position="146"/>
    </location>
</feature>
<keyword evidence="6 7" id="KW-0472">Membrane</keyword>
<keyword evidence="3" id="KW-1003">Cell membrane</keyword>
<dbReference type="PANTHER" id="PTHR30250:SF10">
    <property type="entry name" value="LIPOPOLYSACCHARIDE BIOSYNTHESIS PROTEIN WZXC"/>
    <property type="match status" value="1"/>
</dbReference>
<dbReference type="GO" id="GO:0005886">
    <property type="term" value="C:plasma membrane"/>
    <property type="evidence" value="ECO:0007669"/>
    <property type="project" value="UniProtKB-SubCell"/>
</dbReference>
<feature type="transmembrane region" description="Helical" evidence="7">
    <location>
        <begin position="184"/>
        <end position="203"/>
    </location>
</feature>
<feature type="transmembrane region" description="Helical" evidence="7">
    <location>
        <begin position="241"/>
        <end position="259"/>
    </location>
</feature>
<dbReference type="Proteomes" id="UP000885771">
    <property type="component" value="Unassembled WGS sequence"/>
</dbReference>
<evidence type="ECO:0000256" key="7">
    <source>
        <dbReference type="SAM" id="Phobius"/>
    </source>
</evidence>
<reference evidence="8" key="1">
    <citation type="journal article" date="2020" name="mSystems">
        <title>Genome- and Community-Level Interaction Insights into Carbon Utilization and Element Cycling Functions of Hydrothermarchaeota in Hydrothermal Sediment.</title>
        <authorList>
            <person name="Zhou Z."/>
            <person name="Liu Y."/>
            <person name="Xu W."/>
            <person name="Pan J."/>
            <person name="Luo Z.H."/>
            <person name="Li M."/>
        </authorList>
    </citation>
    <scope>NUCLEOTIDE SEQUENCE [LARGE SCALE GENOMIC DNA]</scope>
    <source>
        <strain evidence="8">HyVt-460</strain>
    </source>
</reference>
<feature type="transmembrane region" description="Helical" evidence="7">
    <location>
        <begin position="215"/>
        <end position="235"/>
    </location>
</feature>
<name>A0A7V5RP57_CALAY</name>
<accession>A0A7V5RP57</accession>
<feature type="transmembrane region" description="Helical" evidence="7">
    <location>
        <begin position="158"/>
        <end position="178"/>
    </location>
</feature>
<evidence type="ECO:0000256" key="3">
    <source>
        <dbReference type="ARBA" id="ARBA00022475"/>
    </source>
</evidence>
<feature type="transmembrane region" description="Helical" evidence="7">
    <location>
        <begin position="458"/>
        <end position="480"/>
    </location>
</feature>
<dbReference type="Pfam" id="PF13440">
    <property type="entry name" value="Polysacc_synt_3"/>
    <property type="match status" value="1"/>
</dbReference>
<evidence type="ECO:0000256" key="6">
    <source>
        <dbReference type="ARBA" id="ARBA00023136"/>
    </source>
</evidence>
<comment type="subcellular location">
    <subcellularLocation>
        <location evidence="1">Cell membrane</location>
        <topology evidence="1">Multi-pass membrane protein</topology>
    </subcellularLocation>
</comment>
<dbReference type="EMBL" id="DRLI01000134">
    <property type="protein sequence ID" value="HHM02054.1"/>
    <property type="molecule type" value="Genomic_DNA"/>
</dbReference>
<feature type="transmembrane region" description="Helical" evidence="7">
    <location>
        <begin position="369"/>
        <end position="385"/>
    </location>
</feature>
<evidence type="ECO:0000256" key="2">
    <source>
        <dbReference type="ARBA" id="ARBA00007430"/>
    </source>
</evidence>
<evidence type="ECO:0000313" key="8">
    <source>
        <dbReference type="EMBL" id="HHM02054.1"/>
    </source>
</evidence>
<feature type="transmembrane region" description="Helical" evidence="7">
    <location>
        <begin position="88"/>
        <end position="113"/>
    </location>
</feature>
<proteinExistence type="inferred from homology"/>
<gene>
    <name evidence="8" type="ORF">ENJ15_03510</name>
</gene>
<evidence type="ECO:0000256" key="1">
    <source>
        <dbReference type="ARBA" id="ARBA00004651"/>
    </source>
</evidence>
<dbReference type="AlphaFoldDB" id="A0A7V5RP57"/>
<feature type="transmembrane region" description="Helical" evidence="7">
    <location>
        <begin position="430"/>
        <end position="452"/>
    </location>
</feature>
<keyword evidence="4 7" id="KW-0812">Transmembrane</keyword>
<feature type="transmembrane region" description="Helical" evidence="7">
    <location>
        <begin position="299"/>
        <end position="318"/>
    </location>
</feature>
<feature type="transmembrane region" description="Helical" evidence="7">
    <location>
        <begin position="338"/>
        <end position="357"/>
    </location>
</feature>
<dbReference type="InterPro" id="IPR050833">
    <property type="entry name" value="Poly_Biosynth_Transport"/>
</dbReference>
<protein>
    <submittedName>
        <fullName evidence="8">Lipopolysaccharide biosynthesis protein</fullName>
    </submittedName>
</protein>
<comment type="caution">
    <text evidence="8">The sequence shown here is derived from an EMBL/GenBank/DDBJ whole genome shotgun (WGS) entry which is preliminary data.</text>
</comment>
<comment type="similarity">
    <text evidence="2">Belongs to the polysaccharide synthase family.</text>
</comment>
<feature type="transmembrane region" description="Helical" evidence="7">
    <location>
        <begin position="391"/>
        <end position="409"/>
    </location>
</feature>
<keyword evidence="5 7" id="KW-1133">Transmembrane helix</keyword>
<organism evidence="8">
    <name type="scientific">Caldithrix abyssi</name>
    <dbReference type="NCBI Taxonomy" id="187145"/>
    <lineage>
        <taxon>Bacteria</taxon>
        <taxon>Pseudomonadati</taxon>
        <taxon>Calditrichota</taxon>
        <taxon>Calditrichia</taxon>
        <taxon>Calditrichales</taxon>
        <taxon>Calditrichaceae</taxon>
        <taxon>Caldithrix</taxon>
    </lineage>
</organism>
<dbReference type="PANTHER" id="PTHR30250">
    <property type="entry name" value="PST FAMILY PREDICTED COLANIC ACID TRANSPORTER"/>
    <property type="match status" value="1"/>
</dbReference>